<proteinExistence type="predicted"/>
<reference evidence="2" key="1">
    <citation type="journal article" date="2013" name="New Phytol.">
        <title>Comparative genomic and transcriptomic analyses reveal the hemibiotrophic stage shift of Colletotrichum fungi.</title>
        <authorList>
            <person name="Gan P."/>
            <person name="Ikeda K."/>
            <person name="Irieda H."/>
            <person name="Narusaka M."/>
            <person name="O'Connell R.J."/>
            <person name="Narusaka Y."/>
            <person name="Takano Y."/>
            <person name="Kubo Y."/>
            <person name="Shirasu K."/>
        </authorList>
    </citation>
    <scope>NUCLEOTIDE SEQUENCE [LARGE SCALE GENOMIC DNA]</scope>
    <source>
        <strain evidence="2">104-T / ATCC 96160 / CBS 514.97 / LARS 414 / MAFF 240422</strain>
    </source>
</reference>
<dbReference type="EMBL" id="AMCV02000035">
    <property type="protein sequence ID" value="TDZ16346.1"/>
    <property type="molecule type" value="Genomic_DNA"/>
</dbReference>
<organism evidence="1 2">
    <name type="scientific">Colletotrichum orbiculare (strain 104-T / ATCC 96160 / CBS 514.97 / LARS 414 / MAFF 240422)</name>
    <name type="common">Cucumber anthracnose fungus</name>
    <name type="synonym">Colletotrichum lagenarium</name>
    <dbReference type="NCBI Taxonomy" id="1213857"/>
    <lineage>
        <taxon>Eukaryota</taxon>
        <taxon>Fungi</taxon>
        <taxon>Dikarya</taxon>
        <taxon>Ascomycota</taxon>
        <taxon>Pezizomycotina</taxon>
        <taxon>Sordariomycetes</taxon>
        <taxon>Hypocreomycetidae</taxon>
        <taxon>Glomerellales</taxon>
        <taxon>Glomerellaceae</taxon>
        <taxon>Colletotrichum</taxon>
        <taxon>Colletotrichum orbiculare species complex</taxon>
    </lineage>
</organism>
<evidence type="ECO:0000313" key="1">
    <source>
        <dbReference type="EMBL" id="TDZ16346.1"/>
    </source>
</evidence>
<dbReference type="Proteomes" id="UP000014480">
    <property type="component" value="Unassembled WGS sequence"/>
</dbReference>
<evidence type="ECO:0000313" key="2">
    <source>
        <dbReference type="Proteomes" id="UP000014480"/>
    </source>
</evidence>
<reference evidence="2" key="2">
    <citation type="journal article" date="2019" name="Mol. Plant Microbe Interact.">
        <title>Genome sequence resources for four phytopathogenic fungi from the Colletotrichum orbiculare species complex.</title>
        <authorList>
            <person name="Gan P."/>
            <person name="Tsushima A."/>
            <person name="Narusaka M."/>
            <person name="Narusaka Y."/>
            <person name="Takano Y."/>
            <person name="Kubo Y."/>
            <person name="Shirasu K."/>
        </authorList>
    </citation>
    <scope>GENOME REANNOTATION</scope>
    <source>
        <strain evidence="2">104-T / ATCC 96160 / CBS 514.97 / LARS 414 / MAFF 240422</strain>
    </source>
</reference>
<comment type="caution">
    <text evidence="1">The sequence shown here is derived from an EMBL/GenBank/DDBJ whole genome shotgun (WGS) entry which is preliminary data.</text>
</comment>
<gene>
    <name evidence="1" type="ORF">Cob_v010763</name>
</gene>
<protein>
    <submittedName>
        <fullName evidence="1">Uncharacterized protein</fullName>
    </submittedName>
</protein>
<name>A0A484FFL5_COLOR</name>
<dbReference type="AlphaFoldDB" id="A0A484FFL5"/>
<sequence length="84" mass="9765">MTCRGDAISLIEAFVKTCKQLFRTVWLAVLPSLLPRMNRNEKRQFRKTHHGILRSHLCLTTRQGKQAVWYCEAIFIAITFSTLV</sequence>
<accession>A0A484FFL5</accession>
<keyword evidence="2" id="KW-1185">Reference proteome</keyword>